<accession>A0A9W9EMT6</accession>
<gene>
    <name evidence="2" type="ORF">NUU61_009275</name>
</gene>
<reference evidence="2" key="1">
    <citation type="submission" date="2022-11" db="EMBL/GenBank/DDBJ databases">
        <authorList>
            <person name="Petersen C."/>
        </authorList>
    </citation>
    <scope>NUCLEOTIDE SEQUENCE</scope>
    <source>
        <strain evidence="2">IBT 34128</strain>
    </source>
</reference>
<comment type="caution">
    <text evidence="2">The sequence shown here is derived from an EMBL/GenBank/DDBJ whole genome shotgun (WGS) entry which is preliminary data.</text>
</comment>
<evidence type="ECO:0000256" key="1">
    <source>
        <dbReference type="SAM" id="MobiDB-lite"/>
    </source>
</evidence>
<dbReference type="RefSeq" id="XP_056508093.1">
    <property type="nucleotide sequence ID" value="XM_056659800.1"/>
</dbReference>
<dbReference type="EMBL" id="JAPMSZ010000011">
    <property type="protein sequence ID" value="KAJ5084696.1"/>
    <property type="molecule type" value="Genomic_DNA"/>
</dbReference>
<dbReference type="Proteomes" id="UP001141434">
    <property type="component" value="Unassembled WGS sequence"/>
</dbReference>
<feature type="compositionally biased region" description="Basic residues" evidence="1">
    <location>
        <begin position="31"/>
        <end position="42"/>
    </location>
</feature>
<proteinExistence type="predicted"/>
<reference evidence="2" key="2">
    <citation type="journal article" date="2023" name="IMA Fungus">
        <title>Comparative genomic study of the Penicillium genus elucidates a diverse pangenome and 15 lateral gene transfer events.</title>
        <authorList>
            <person name="Petersen C."/>
            <person name="Sorensen T."/>
            <person name="Nielsen M.R."/>
            <person name="Sondergaard T.E."/>
            <person name="Sorensen J.L."/>
            <person name="Fitzpatrick D.A."/>
            <person name="Frisvad J.C."/>
            <person name="Nielsen K.L."/>
        </authorList>
    </citation>
    <scope>NUCLEOTIDE SEQUENCE</scope>
    <source>
        <strain evidence="2">IBT 34128</strain>
    </source>
</reference>
<protein>
    <submittedName>
        <fullName evidence="2">Uncharacterized protein</fullName>
    </submittedName>
</protein>
<feature type="region of interest" description="Disordered" evidence="1">
    <location>
        <begin position="31"/>
        <end position="73"/>
    </location>
</feature>
<sequence length="161" mass="17057">MGSQPQEGHGTPSPAIFARIVQNLPVRAHSKAHAHRALHRQRRVEPETAAGADHGTGEEQIRNESQHRHQRDGVGLAKAHGQRLHAVVGVLGDVARVVGGLAEEVIENCQAQALGPQRFLAACGVGAVAEVEHHCVCSEETHADGDEEGLGLAELLNILAD</sequence>
<evidence type="ECO:0000313" key="2">
    <source>
        <dbReference type="EMBL" id="KAJ5084696.1"/>
    </source>
</evidence>
<evidence type="ECO:0000313" key="3">
    <source>
        <dbReference type="Proteomes" id="UP001141434"/>
    </source>
</evidence>
<dbReference type="GeneID" id="81398969"/>
<dbReference type="AlphaFoldDB" id="A0A9W9EMT6"/>
<name>A0A9W9EMT6_9EURO</name>
<organism evidence="2 3">
    <name type="scientific">Penicillium alfredii</name>
    <dbReference type="NCBI Taxonomy" id="1506179"/>
    <lineage>
        <taxon>Eukaryota</taxon>
        <taxon>Fungi</taxon>
        <taxon>Dikarya</taxon>
        <taxon>Ascomycota</taxon>
        <taxon>Pezizomycotina</taxon>
        <taxon>Eurotiomycetes</taxon>
        <taxon>Eurotiomycetidae</taxon>
        <taxon>Eurotiales</taxon>
        <taxon>Aspergillaceae</taxon>
        <taxon>Penicillium</taxon>
    </lineage>
</organism>
<keyword evidence="3" id="KW-1185">Reference proteome</keyword>
<feature type="compositionally biased region" description="Basic and acidic residues" evidence="1">
    <location>
        <begin position="55"/>
        <end position="67"/>
    </location>
</feature>